<evidence type="ECO:0000313" key="2">
    <source>
        <dbReference type="EMBL" id="ESR53945.1"/>
    </source>
</evidence>
<dbReference type="Gene3D" id="1.20.1390.10">
    <property type="entry name" value="PWI domain"/>
    <property type="match status" value="1"/>
</dbReference>
<dbReference type="Pfam" id="PF01480">
    <property type="entry name" value="PWI"/>
    <property type="match status" value="1"/>
</dbReference>
<feature type="non-terminal residue" evidence="2">
    <location>
        <position position="146"/>
    </location>
</feature>
<proteinExistence type="predicted"/>
<dbReference type="EMBL" id="KI536661">
    <property type="protein sequence ID" value="ESR53945.1"/>
    <property type="molecule type" value="Genomic_DNA"/>
</dbReference>
<dbReference type="Proteomes" id="UP000030687">
    <property type="component" value="Unassembled WGS sequence"/>
</dbReference>
<gene>
    <name evidence="2" type="ORF">CICLE_v10024265mg</name>
</gene>
<dbReference type="Gramene" id="ESR53945">
    <property type="protein sequence ID" value="ESR53945"/>
    <property type="gene ID" value="CICLE_v10024265mg"/>
</dbReference>
<evidence type="ECO:0000259" key="1">
    <source>
        <dbReference type="Pfam" id="PF01480"/>
    </source>
</evidence>
<protein>
    <recommendedName>
        <fullName evidence="1">PWI domain-containing protein</fullName>
    </recommendedName>
</protein>
<dbReference type="InterPro" id="IPR002483">
    <property type="entry name" value="PWI_dom"/>
</dbReference>
<feature type="domain" description="PWI" evidence="1">
    <location>
        <begin position="6"/>
        <end position="67"/>
    </location>
</feature>
<name>V4TQF2_CITCL</name>
<dbReference type="eggNOG" id="KOG0923">
    <property type="taxonomic scope" value="Eukaryota"/>
</dbReference>
<reference evidence="2 3" key="1">
    <citation type="submission" date="2013-10" db="EMBL/GenBank/DDBJ databases">
        <authorList>
            <consortium name="International Citrus Genome Consortium"/>
            <person name="Jenkins J."/>
            <person name="Schmutz J."/>
            <person name="Prochnik S."/>
            <person name="Rokhsar D."/>
            <person name="Gmitter F."/>
            <person name="Ollitrault P."/>
            <person name="Machado M."/>
            <person name="Talon M."/>
            <person name="Wincker P."/>
            <person name="Jaillon O."/>
            <person name="Morgante M."/>
        </authorList>
    </citation>
    <scope>NUCLEOTIDE SEQUENCE</scope>
    <source>
        <strain evidence="3">cv. Clemenules</strain>
    </source>
</reference>
<organism evidence="2 3">
    <name type="scientific">Citrus clementina</name>
    <name type="common">Clementine</name>
    <name type="synonym">Citrus deliciosa x Citrus sinensis</name>
    <dbReference type="NCBI Taxonomy" id="85681"/>
    <lineage>
        <taxon>Eukaryota</taxon>
        <taxon>Viridiplantae</taxon>
        <taxon>Streptophyta</taxon>
        <taxon>Embryophyta</taxon>
        <taxon>Tracheophyta</taxon>
        <taxon>Spermatophyta</taxon>
        <taxon>Magnoliopsida</taxon>
        <taxon>eudicotyledons</taxon>
        <taxon>Gunneridae</taxon>
        <taxon>Pentapetalae</taxon>
        <taxon>rosids</taxon>
        <taxon>malvids</taxon>
        <taxon>Sapindales</taxon>
        <taxon>Rutaceae</taxon>
        <taxon>Aurantioideae</taxon>
        <taxon>Citrus</taxon>
    </lineage>
</organism>
<dbReference type="AlphaFoldDB" id="V4TQF2"/>
<sequence>MGSDHNLKTWVSDKLMSLVGFSQPTVVQYVIGLSKQAVSAADVQTKLEEFGCSSSTETRTFAQELFARVPRKAAGLNGIAHVEQERRQVKRRTSKDIDDEEAIRRSNALEKDDIEYLRYSNNSKVEEYVIHLSLTNADSFNLLKEE</sequence>
<dbReference type="KEGG" id="cic:CICLE_v10024265mg"/>
<evidence type="ECO:0000313" key="3">
    <source>
        <dbReference type="Proteomes" id="UP000030687"/>
    </source>
</evidence>
<dbReference type="STRING" id="85681.V4TQF2"/>
<accession>V4TQF2</accession>
<keyword evidence="3" id="KW-1185">Reference proteome</keyword>
<dbReference type="InParanoid" id="V4TQF2"/>